<keyword evidence="3" id="KW-1185">Reference proteome</keyword>
<proteinExistence type="predicted"/>
<feature type="compositionally biased region" description="Basic and acidic residues" evidence="1">
    <location>
        <begin position="90"/>
        <end position="102"/>
    </location>
</feature>
<comment type="caution">
    <text evidence="2">The sequence shown here is derived from an EMBL/GenBank/DDBJ whole genome shotgun (WGS) entry which is preliminary data.</text>
</comment>
<sequence>MLTEKKMKKIALPECVEMLGKDFVYQRKNLCCDCWGFNDDGLFEYTLLVPKETREKPIGPNDRKICIDDSHFFDYFAQVIVDPQTGNVERDYEHSKLTDNRAMKTNSEN</sequence>
<gene>
    <name evidence="2" type="ORF">MOZ64_07590</name>
</gene>
<dbReference type="RefSeq" id="WP_320325979.1">
    <property type="nucleotide sequence ID" value="NZ_JALBUS010000011.1"/>
</dbReference>
<evidence type="ECO:0000256" key="1">
    <source>
        <dbReference type="SAM" id="MobiDB-lite"/>
    </source>
</evidence>
<accession>A0ABU4WQL4</accession>
<protein>
    <submittedName>
        <fullName evidence="2">Uncharacterized protein</fullName>
    </submittedName>
</protein>
<reference evidence="2 3" key="1">
    <citation type="submission" date="2022-03" db="EMBL/GenBank/DDBJ databases">
        <title>Novel taxa within the pig intestine.</title>
        <authorList>
            <person name="Wylensek D."/>
            <person name="Bishof K."/>
            <person name="Afrizal A."/>
            <person name="Clavel T."/>
        </authorList>
    </citation>
    <scope>NUCLEOTIDE SEQUENCE [LARGE SCALE GENOMIC DNA]</scope>
    <source>
        <strain evidence="2 3">Cla-KB-P134</strain>
    </source>
</reference>
<name>A0ABU4WQL4_9FIRM</name>
<evidence type="ECO:0000313" key="2">
    <source>
        <dbReference type="EMBL" id="MDX8417704.1"/>
    </source>
</evidence>
<dbReference type="EMBL" id="JALBUS010000011">
    <property type="protein sequence ID" value="MDX8417704.1"/>
    <property type="molecule type" value="Genomic_DNA"/>
</dbReference>
<evidence type="ECO:0000313" key="3">
    <source>
        <dbReference type="Proteomes" id="UP001285244"/>
    </source>
</evidence>
<dbReference type="Proteomes" id="UP001285244">
    <property type="component" value="Unassembled WGS sequence"/>
</dbReference>
<feature type="region of interest" description="Disordered" evidence="1">
    <location>
        <begin position="90"/>
        <end position="109"/>
    </location>
</feature>
<organism evidence="2 3">
    <name type="scientific">Absicoccus intestinalis</name>
    <dbReference type="NCBI Taxonomy" id="2926319"/>
    <lineage>
        <taxon>Bacteria</taxon>
        <taxon>Bacillati</taxon>
        <taxon>Bacillota</taxon>
        <taxon>Erysipelotrichia</taxon>
        <taxon>Erysipelotrichales</taxon>
        <taxon>Erysipelotrichaceae</taxon>
        <taxon>Absicoccus</taxon>
    </lineage>
</organism>